<organism evidence="2 3">
    <name type="scientific">Vibrio ulleungensis</name>
    <dbReference type="NCBI Taxonomy" id="2807619"/>
    <lineage>
        <taxon>Bacteria</taxon>
        <taxon>Pseudomonadati</taxon>
        <taxon>Pseudomonadota</taxon>
        <taxon>Gammaproteobacteria</taxon>
        <taxon>Vibrionales</taxon>
        <taxon>Vibrionaceae</taxon>
        <taxon>Vibrio</taxon>
    </lineage>
</organism>
<dbReference type="Pfam" id="PF03992">
    <property type="entry name" value="ABM"/>
    <property type="match status" value="1"/>
</dbReference>
<evidence type="ECO:0000313" key="2">
    <source>
        <dbReference type="EMBL" id="MBM7035532.1"/>
    </source>
</evidence>
<accession>A0ABS2HI66</accession>
<dbReference type="Proteomes" id="UP000809621">
    <property type="component" value="Unassembled WGS sequence"/>
</dbReference>
<gene>
    <name evidence="2" type="ORF">JQC93_03850</name>
</gene>
<dbReference type="GO" id="GO:0004497">
    <property type="term" value="F:monooxygenase activity"/>
    <property type="evidence" value="ECO:0007669"/>
    <property type="project" value="UniProtKB-KW"/>
</dbReference>
<name>A0ABS2HI66_9VIBR</name>
<reference evidence="2 3" key="1">
    <citation type="submission" date="2021-02" db="EMBL/GenBank/DDBJ databases">
        <authorList>
            <person name="Park J.-S."/>
        </authorList>
    </citation>
    <scope>NUCLEOTIDE SEQUENCE [LARGE SCALE GENOMIC DNA]</scope>
    <source>
        <strain evidence="2 3">188UL20-2</strain>
    </source>
</reference>
<dbReference type="EMBL" id="JAFEUM010000001">
    <property type="protein sequence ID" value="MBM7035532.1"/>
    <property type="molecule type" value="Genomic_DNA"/>
</dbReference>
<dbReference type="Gene3D" id="3.30.70.100">
    <property type="match status" value="1"/>
</dbReference>
<keyword evidence="3" id="KW-1185">Reference proteome</keyword>
<dbReference type="PROSITE" id="PS51725">
    <property type="entry name" value="ABM"/>
    <property type="match status" value="1"/>
</dbReference>
<dbReference type="SUPFAM" id="SSF54909">
    <property type="entry name" value="Dimeric alpha+beta barrel"/>
    <property type="match status" value="1"/>
</dbReference>
<proteinExistence type="predicted"/>
<keyword evidence="2" id="KW-0503">Monooxygenase</keyword>
<protein>
    <submittedName>
        <fullName evidence="2">Antibiotic biosynthesis monooxygenase</fullName>
    </submittedName>
</protein>
<evidence type="ECO:0000259" key="1">
    <source>
        <dbReference type="PROSITE" id="PS51725"/>
    </source>
</evidence>
<feature type="domain" description="ABM" evidence="1">
    <location>
        <begin position="4"/>
        <end position="102"/>
    </location>
</feature>
<sequence>MDTVTLTGYIIVPSKQLAQVRAAMVRHIQLTRQESGCLSFTISQDQANPQKFYVNESFVDKAAFEFHQSRVKRSYWGRVSQDVERHYKINGLDRDEPTTRIVN</sequence>
<dbReference type="InterPro" id="IPR007138">
    <property type="entry name" value="ABM_dom"/>
</dbReference>
<comment type="caution">
    <text evidence="2">The sequence shown here is derived from an EMBL/GenBank/DDBJ whole genome shotgun (WGS) entry which is preliminary data.</text>
</comment>
<evidence type="ECO:0000313" key="3">
    <source>
        <dbReference type="Proteomes" id="UP000809621"/>
    </source>
</evidence>
<dbReference type="InterPro" id="IPR011008">
    <property type="entry name" value="Dimeric_a/b-barrel"/>
</dbReference>
<dbReference type="RefSeq" id="WP_205157125.1">
    <property type="nucleotide sequence ID" value="NZ_JAFEUM010000001.1"/>
</dbReference>
<keyword evidence="2" id="KW-0560">Oxidoreductase</keyword>